<dbReference type="SUPFAM" id="SSF57756">
    <property type="entry name" value="Retrovirus zinc finger-like domains"/>
    <property type="match status" value="1"/>
</dbReference>
<evidence type="ECO:0000256" key="2">
    <source>
        <dbReference type="SAM" id="MobiDB-lite"/>
    </source>
</evidence>
<evidence type="ECO:0000256" key="1">
    <source>
        <dbReference type="PROSITE-ProRule" id="PRU00047"/>
    </source>
</evidence>
<reference evidence="4" key="1">
    <citation type="submission" date="2013-10" db="EMBL/GenBank/DDBJ databases">
        <title>Genomic analysis of the causative agents of coccidiosis in chickens.</title>
        <authorList>
            <person name="Reid A.J."/>
            <person name="Blake D."/>
            <person name="Billington K."/>
            <person name="Browne H."/>
            <person name="Dunn M."/>
            <person name="Hung S."/>
            <person name="Kawahara F."/>
            <person name="Miranda-Saavedra D."/>
            <person name="Mourier T."/>
            <person name="Nagra H."/>
            <person name="Otto T.D."/>
            <person name="Rawlings N."/>
            <person name="Sanchez A."/>
            <person name="Sanders M."/>
            <person name="Subramaniam C."/>
            <person name="Tay Y."/>
            <person name="Dear P."/>
            <person name="Doerig C."/>
            <person name="Gruber A."/>
            <person name="Parkinson J."/>
            <person name="Shirley M."/>
            <person name="Wan K.L."/>
            <person name="Berriman M."/>
            <person name="Tomley F."/>
            <person name="Pain A."/>
        </authorList>
    </citation>
    <scope>NUCLEOTIDE SEQUENCE [LARGE SCALE GENOMIC DNA]</scope>
    <source>
        <strain evidence="4">Houghton</strain>
    </source>
</reference>
<sequence>MLENSPYITWDPFHSAVTVIENVIARSRELSAMSPMLPEDGSTMQAFLMRKERRYIQMGMGTSNWGNAPIDRLVGPALTYWMYLQRTIDLSDWATAQRRLLECFDKTMSQSQLLTELAIVRWNGNTKEYTDQFAAVAEREVGVAPDELADSYCAGLPTDHHLLIRNNGLVKYTSWEQAATAAARLYESMQTVLELREGANQAIRAATEATETQRKQKNGTRPGENTGSCYERQGRGHPARVCPSKEERTKRPGETCKKCGGLEHYARDCPTHHRGRAEPENKSSVVGDERSRPRSHGKGMMCPVATGPNAIPVSLERGNRLLKTVEKNKMSDEVVQGTQPVGVWPGAAAERGGSEREDG</sequence>
<evidence type="ECO:0000259" key="3">
    <source>
        <dbReference type="PROSITE" id="PS50158"/>
    </source>
</evidence>
<name>U6KWF1_EIMTE</name>
<dbReference type="EMBL" id="HG675710">
    <property type="protein sequence ID" value="CDJ42301.1"/>
    <property type="molecule type" value="Genomic_DNA"/>
</dbReference>
<keyword evidence="5" id="KW-1185">Reference proteome</keyword>
<dbReference type="VEuPathDB" id="ToxoDB:ETH_00003895"/>
<reference evidence="4" key="2">
    <citation type="submission" date="2013-10" db="EMBL/GenBank/DDBJ databases">
        <authorList>
            <person name="Aslett M."/>
        </authorList>
    </citation>
    <scope>NUCLEOTIDE SEQUENCE [LARGE SCALE GENOMIC DNA]</scope>
    <source>
        <strain evidence="4">Houghton</strain>
    </source>
</reference>
<organism evidence="4 5">
    <name type="scientific">Eimeria tenella</name>
    <name type="common">Coccidian parasite</name>
    <dbReference type="NCBI Taxonomy" id="5802"/>
    <lineage>
        <taxon>Eukaryota</taxon>
        <taxon>Sar</taxon>
        <taxon>Alveolata</taxon>
        <taxon>Apicomplexa</taxon>
        <taxon>Conoidasida</taxon>
        <taxon>Coccidia</taxon>
        <taxon>Eucoccidiorida</taxon>
        <taxon>Eimeriorina</taxon>
        <taxon>Eimeriidae</taxon>
        <taxon>Eimeria</taxon>
    </lineage>
</organism>
<dbReference type="RefSeq" id="XP_013233051.1">
    <property type="nucleotide sequence ID" value="XM_013377597.1"/>
</dbReference>
<dbReference type="Gene3D" id="4.10.60.10">
    <property type="entry name" value="Zinc finger, CCHC-type"/>
    <property type="match status" value="1"/>
</dbReference>
<dbReference type="InterPro" id="IPR001878">
    <property type="entry name" value="Znf_CCHC"/>
</dbReference>
<accession>U6KWF1</accession>
<gene>
    <name evidence="4" type="ORF">ETH_00003895</name>
</gene>
<dbReference type="GeneID" id="25249987"/>
<keyword evidence="1" id="KW-0479">Metal-binding</keyword>
<dbReference type="AlphaFoldDB" id="U6KWF1"/>
<dbReference type="InterPro" id="IPR036875">
    <property type="entry name" value="Znf_CCHC_sf"/>
</dbReference>
<dbReference type="PROSITE" id="PS50158">
    <property type="entry name" value="ZF_CCHC"/>
    <property type="match status" value="1"/>
</dbReference>
<keyword evidence="1" id="KW-0863">Zinc-finger</keyword>
<feature type="compositionally biased region" description="Basic and acidic residues" evidence="2">
    <location>
        <begin position="243"/>
        <end position="292"/>
    </location>
</feature>
<feature type="region of interest" description="Disordered" evidence="2">
    <location>
        <begin position="206"/>
        <end position="311"/>
    </location>
</feature>
<dbReference type="SMART" id="SM00343">
    <property type="entry name" value="ZnF_C2HC"/>
    <property type="match status" value="2"/>
</dbReference>
<keyword evidence="1" id="KW-0862">Zinc</keyword>
<proteinExistence type="predicted"/>
<evidence type="ECO:0000313" key="4">
    <source>
        <dbReference type="EMBL" id="CDJ42301.1"/>
    </source>
</evidence>
<dbReference type="GO" id="GO:0003676">
    <property type="term" value="F:nucleic acid binding"/>
    <property type="evidence" value="ECO:0007669"/>
    <property type="project" value="InterPro"/>
</dbReference>
<dbReference type="VEuPathDB" id="ToxoDB:ETH2_1560200"/>
<protein>
    <recommendedName>
        <fullName evidence="3">CCHC-type domain-containing protein</fullName>
    </recommendedName>
</protein>
<feature type="region of interest" description="Disordered" evidence="2">
    <location>
        <begin position="327"/>
        <end position="359"/>
    </location>
</feature>
<dbReference type="Pfam" id="PF00098">
    <property type="entry name" value="zf-CCHC"/>
    <property type="match status" value="1"/>
</dbReference>
<feature type="domain" description="CCHC-type" evidence="3">
    <location>
        <begin position="256"/>
        <end position="270"/>
    </location>
</feature>
<evidence type="ECO:0000313" key="5">
    <source>
        <dbReference type="Proteomes" id="UP000030747"/>
    </source>
</evidence>
<dbReference type="GO" id="GO:0008270">
    <property type="term" value="F:zinc ion binding"/>
    <property type="evidence" value="ECO:0007669"/>
    <property type="project" value="UniProtKB-KW"/>
</dbReference>
<dbReference type="OrthoDB" id="3863715at2759"/>
<dbReference type="Proteomes" id="UP000030747">
    <property type="component" value="Unassembled WGS sequence"/>
</dbReference>